<dbReference type="EMBL" id="JAGDYM010000010">
    <property type="protein sequence ID" value="MBO1902209.1"/>
    <property type="molecule type" value="Genomic_DNA"/>
</dbReference>
<reference evidence="2" key="1">
    <citation type="submission" date="2021-03" db="EMBL/GenBank/DDBJ databases">
        <title>Leucobacter chromiisoli sp. nov., isolated from chromium-containing soil of chemical plant.</title>
        <authorList>
            <person name="Xu Z."/>
        </authorList>
    </citation>
    <scope>NUCLEOTIDE SEQUENCE</scope>
    <source>
        <strain evidence="2">S27</strain>
    </source>
</reference>
<accession>A0A939MSI9</accession>
<sequence length="69" mass="7681">MTEPQVWVLIGVFAAIMIGGFTLTTTLLLRAMKSGFETVDAKFEVLNVKLEHLDRDVSALMRHTFGIAE</sequence>
<keyword evidence="3" id="KW-1185">Reference proteome</keyword>
<comment type="caution">
    <text evidence="2">The sequence shown here is derived from an EMBL/GenBank/DDBJ whole genome shotgun (WGS) entry which is preliminary data.</text>
</comment>
<dbReference type="Proteomes" id="UP000664382">
    <property type="component" value="Unassembled WGS sequence"/>
</dbReference>
<evidence type="ECO:0000313" key="3">
    <source>
        <dbReference type="Proteomes" id="UP000664382"/>
    </source>
</evidence>
<dbReference type="AlphaFoldDB" id="A0A939MSI9"/>
<name>A0A939MSI9_9MICO</name>
<feature type="transmembrane region" description="Helical" evidence="1">
    <location>
        <begin position="6"/>
        <end position="29"/>
    </location>
</feature>
<keyword evidence="1" id="KW-0812">Transmembrane</keyword>
<keyword evidence="1" id="KW-0472">Membrane</keyword>
<protein>
    <submittedName>
        <fullName evidence="2">Uncharacterized protein</fullName>
    </submittedName>
</protein>
<proteinExistence type="predicted"/>
<gene>
    <name evidence="2" type="ORF">J4H92_09650</name>
</gene>
<organism evidence="2 3">
    <name type="scientific">Leucobacter weissii</name>
    <dbReference type="NCBI Taxonomy" id="1983706"/>
    <lineage>
        <taxon>Bacteria</taxon>
        <taxon>Bacillati</taxon>
        <taxon>Actinomycetota</taxon>
        <taxon>Actinomycetes</taxon>
        <taxon>Micrococcales</taxon>
        <taxon>Microbacteriaceae</taxon>
        <taxon>Leucobacter</taxon>
    </lineage>
</organism>
<evidence type="ECO:0000256" key="1">
    <source>
        <dbReference type="SAM" id="Phobius"/>
    </source>
</evidence>
<evidence type="ECO:0000313" key="2">
    <source>
        <dbReference type="EMBL" id="MBO1902209.1"/>
    </source>
</evidence>
<keyword evidence="1" id="KW-1133">Transmembrane helix</keyword>